<sequence>MPTSPTMQSRPLKFPIPAPPIPSKTQLVSPRGAKLATRVWPSINKVPSALCLLVHGGGWHSGYFETLATSLTKRNIFVAAYDQPGDGYSEPEPDAPSPTVKHVRSFDWFVEDVFEALEWMKQEADTTKSDNVPVYLFGESFGGLVVLGAALEKGLYKSRIDGLVISGGVIHIKDEFLPPKPIVTLLLLLSKYYPKLTMPSTDFESTFDEAFGDKEWARTSRQDPKIVMRIQPTLGSVAATLGTGQLVMARAQELAIPILAIHGKNDCRADCSNMQQFVDKLGPETAKLKIVDTNGHQLLQDQPEVTKEIIDTITDWIVTQARALNG</sequence>
<proteinExistence type="predicted"/>
<organism evidence="2 3">
    <name type="scientific">Nitzschia inconspicua</name>
    <dbReference type="NCBI Taxonomy" id="303405"/>
    <lineage>
        <taxon>Eukaryota</taxon>
        <taxon>Sar</taxon>
        <taxon>Stramenopiles</taxon>
        <taxon>Ochrophyta</taxon>
        <taxon>Bacillariophyta</taxon>
        <taxon>Bacillariophyceae</taxon>
        <taxon>Bacillariophycidae</taxon>
        <taxon>Bacillariales</taxon>
        <taxon>Bacillariaceae</taxon>
        <taxon>Nitzschia</taxon>
    </lineage>
</organism>
<accession>A0A9K3PLH8</accession>
<dbReference type="InterPro" id="IPR022742">
    <property type="entry name" value="Hydrolase_4"/>
</dbReference>
<reference evidence="2" key="2">
    <citation type="submission" date="2021-04" db="EMBL/GenBank/DDBJ databases">
        <authorList>
            <person name="Podell S."/>
        </authorList>
    </citation>
    <scope>NUCLEOTIDE SEQUENCE</scope>
    <source>
        <strain evidence="2">Hildebrandi</strain>
    </source>
</reference>
<protein>
    <submittedName>
        <fullName evidence="2">Lysophospholipase L2</fullName>
    </submittedName>
</protein>
<name>A0A9K3PLH8_9STRA</name>
<evidence type="ECO:0000313" key="2">
    <source>
        <dbReference type="EMBL" id="KAG7351822.1"/>
    </source>
</evidence>
<dbReference type="EMBL" id="JAGRRH010000017">
    <property type="protein sequence ID" value="KAG7351822.1"/>
    <property type="molecule type" value="Genomic_DNA"/>
</dbReference>
<dbReference type="AlphaFoldDB" id="A0A9K3PLH8"/>
<dbReference type="OrthoDB" id="41116at2759"/>
<keyword evidence="3" id="KW-1185">Reference proteome</keyword>
<dbReference type="Proteomes" id="UP000693970">
    <property type="component" value="Unassembled WGS sequence"/>
</dbReference>
<dbReference type="PANTHER" id="PTHR11614">
    <property type="entry name" value="PHOSPHOLIPASE-RELATED"/>
    <property type="match status" value="1"/>
</dbReference>
<evidence type="ECO:0000259" key="1">
    <source>
        <dbReference type="Pfam" id="PF12146"/>
    </source>
</evidence>
<evidence type="ECO:0000313" key="3">
    <source>
        <dbReference type="Proteomes" id="UP000693970"/>
    </source>
</evidence>
<dbReference type="InterPro" id="IPR051044">
    <property type="entry name" value="MAG_DAG_Lipase"/>
</dbReference>
<reference evidence="2" key="1">
    <citation type="journal article" date="2021" name="Sci. Rep.">
        <title>Diploid genomic architecture of Nitzschia inconspicua, an elite biomass production diatom.</title>
        <authorList>
            <person name="Oliver A."/>
            <person name="Podell S."/>
            <person name="Pinowska A."/>
            <person name="Traller J.C."/>
            <person name="Smith S.R."/>
            <person name="McClure R."/>
            <person name="Beliaev A."/>
            <person name="Bohutskyi P."/>
            <person name="Hill E.A."/>
            <person name="Rabines A."/>
            <person name="Zheng H."/>
            <person name="Allen L.Z."/>
            <person name="Kuo A."/>
            <person name="Grigoriev I.V."/>
            <person name="Allen A.E."/>
            <person name="Hazlebeck D."/>
            <person name="Allen E.E."/>
        </authorList>
    </citation>
    <scope>NUCLEOTIDE SEQUENCE</scope>
    <source>
        <strain evidence="2">Hildebrandi</strain>
    </source>
</reference>
<feature type="domain" description="Serine aminopeptidase S33" evidence="1">
    <location>
        <begin position="47"/>
        <end position="302"/>
    </location>
</feature>
<gene>
    <name evidence="2" type="ORF">IV203_007870</name>
</gene>
<dbReference type="Pfam" id="PF12146">
    <property type="entry name" value="Hydrolase_4"/>
    <property type="match status" value="1"/>
</dbReference>
<comment type="caution">
    <text evidence="2">The sequence shown here is derived from an EMBL/GenBank/DDBJ whole genome shotgun (WGS) entry which is preliminary data.</text>
</comment>